<sequence length="543" mass="62908">MKLRLLSWNVRGANDSSKRRVIKAVIRSQRVDLFCLQETKMQLLSEGLVRSLGSGRWSNWVALDAVGSAGGMLVCWDKRSLEVMETEVGKFSVSCRIKNVENGLTWIFTGVYGPFSKGDRECLWEELGTIRGLWEDPWCLGGDFNVILSQRERNRQGRLTGAMRIFAQTVDELELLDLPMQGGAFTWSGGRNNQSWARLDRFLVTQQWLEMFSGIAQCRLQRPTSDHFPILLMGGGLRRGPTPFRFENMWLKVDGFKGLLRGWWQGIEVRERASFRLASKLKFLKQKIKAWNREVFGRLELNKNSALQQVEYWDGVESERSLSIAETEQKKEAKDAFHKWVLLEEVHWRQKSRELWLKEGDRNTGYFHRMANAYRRNNSLDRIMINGEWLTEDQEVREGIVNAFQNLLSEEPGWRADIEGLHLNQLNHREAEDLEMPFIEEEIHGALMEMRGDKAPSPDGFTMAFWQECWEFVKEEVVDLFKEFFEYGSFSKCLNTTFLVLMPKKGGAEDLGDFRPISLLGGLYKLLAKVLANRLKKVLDRVV</sequence>
<feature type="domain" description="Endonuclease/exonuclease/phosphatase" evidence="1">
    <location>
        <begin position="6"/>
        <end position="227"/>
    </location>
</feature>
<dbReference type="InterPro" id="IPR005135">
    <property type="entry name" value="Endo/exonuclease/phosphatase"/>
</dbReference>
<organism evidence="2 3">
    <name type="scientific">Vitis vinifera</name>
    <name type="common">Grape</name>
    <dbReference type="NCBI Taxonomy" id="29760"/>
    <lineage>
        <taxon>Eukaryota</taxon>
        <taxon>Viridiplantae</taxon>
        <taxon>Streptophyta</taxon>
        <taxon>Embryophyta</taxon>
        <taxon>Tracheophyta</taxon>
        <taxon>Spermatophyta</taxon>
        <taxon>Magnoliopsida</taxon>
        <taxon>eudicotyledons</taxon>
        <taxon>Gunneridae</taxon>
        <taxon>Pentapetalae</taxon>
        <taxon>rosids</taxon>
        <taxon>Vitales</taxon>
        <taxon>Vitaceae</taxon>
        <taxon>Viteae</taxon>
        <taxon>Vitis</taxon>
    </lineage>
</organism>
<evidence type="ECO:0000259" key="1">
    <source>
        <dbReference type="Pfam" id="PF03372"/>
    </source>
</evidence>
<dbReference type="Gene3D" id="3.60.10.10">
    <property type="entry name" value="Endonuclease/exonuclease/phosphatase"/>
    <property type="match status" value="1"/>
</dbReference>
<dbReference type="PANTHER" id="PTHR33710">
    <property type="entry name" value="BNAC02G09200D PROTEIN"/>
    <property type="match status" value="1"/>
</dbReference>
<dbReference type="Pfam" id="PF03372">
    <property type="entry name" value="Exo_endo_phos"/>
    <property type="match status" value="1"/>
</dbReference>
<keyword evidence="3" id="KW-1185">Reference proteome</keyword>
<name>A0ABY9CDN5_VITVI</name>
<dbReference type="InterPro" id="IPR036691">
    <property type="entry name" value="Endo/exonu/phosph_ase_sf"/>
</dbReference>
<evidence type="ECO:0000313" key="2">
    <source>
        <dbReference type="EMBL" id="WJZ93089.1"/>
    </source>
</evidence>
<dbReference type="PANTHER" id="PTHR33710:SF71">
    <property type="entry name" value="ENDONUCLEASE_EXONUCLEASE_PHOSPHATASE DOMAIN-CONTAINING PROTEIN"/>
    <property type="match status" value="1"/>
</dbReference>
<protein>
    <recommendedName>
        <fullName evidence="1">Endonuclease/exonuclease/phosphatase domain-containing protein</fullName>
    </recommendedName>
</protein>
<dbReference type="SUPFAM" id="SSF56219">
    <property type="entry name" value="DNase I-like"/>
    <property type="match status" value="1"/>
</dbReference>
<accession>A0ABY9CDN5</accession>
<dbReference type="EMBL" id="CP126655">
    <property type="protein sequence ID" value="WJZ93089.1"/>
    <property type="molecule type" value="Genomic_DNA"/>
</dbReference>
<dbReference type="Proteomes" id="UP001227230">
    <property type="component" value="Chromosome 8"/>
</dbReference>
<gene>
    <name evidence="2" type="ORF">VitviT2T_012051</name>
</gene>
<reference evidence="2 3" key="1">
    <citation type="journal article" date="2023" name="Hortic Res">
        <title>The complete reference genome for grapevine (Vitis vinifera L.) genetics and breeding.</title>
        <authorList>
            <person name="Shi X."/>
            <person name="Cao S."/>
            <person name="Wang X."/>
            <person name="Huang S."/>
            <person name="Wang Y."/>
            <person name="Liu Z."/>
            <person name="Liu W."/>
            <person name="Leng X."/>
            <person name="Peng Y."/>
            <person name="Wang N."/>
            <person name="Wang Y."/>
            <person name="Ma Z."/>
            <person name="Xu X."/>
            <person name="Zhang F."/>
            <person name="Xue H."/>
            <person name="Zhong H."/>
            <person name="Wang Y."/>
            <person name="Zhang K."/>
            <person name="Velt A."/>
            <person name="Avia K."/>
            <person name="Holtgrawe D."/>
            <person name="Grimplet J."/>
            <person name="Matus J.T."/>
            <person name="Ware D."/>
            <person name="Wu X."/>
            <person name="Wang H."/>
            <person name="Liu C."/>
            <person name="Fang Y."/>
            <person name="Rustenholz C."/>
            <person name="Cheng Z."/>
            <person name="Xiao H."/>
            <person name="Zhou Y."/>
        </authorList>
    </citation>
    <scope>NUCLEOTIDE SEQUENCE [LARGE SCALE GENOMIC DNA]</scope>
    <source>
        <strain evidence="3">cv. Pinot noir / PN40024</strain>
        <tissue evidence="2">Leaf</tissue>
    </source>
</reference>
<evidence type="ECO:0000313" key="3">
    <source>
        <dbReference type="Proteomes" id="UP001227230"/>
    </source>
</evidence>
<proteinExistence type="predicted"/>